<protein>
    <submittedName>
        <fullName evidence="9">Wzz/FepE/Etk N-terminal domain-containing protein</fullName>
    </submittedName>
</protein>
<evidence type="ECO:0000256" key="5">
    <source>
        <dbReference type="ARBA" id="ARBA00023136"/>
    </source>
</evidence>
<comment type="caution">
    <text evidence="9">The sequence shown here is derived from an EMBL/GenBank/DDBJ whole genome shotgun (WGS) entry which is preliminary data.</text>
</comment>
<evidence type="ECO:0000313" key="10">
    <source>
        <dbReference type="Proteomes" id="UP001431776"/>
    </source>
</evidence>
<evidence type="ECO:0000256" key="2">
    <source>
        <dbReference type="ARBA" id="ARBA00022475"/>
    </source>
</evidence>
<feature type="transmembrane region" description="Helical" evidence="7">
    <location>
        <begin position="38"/>
        <end position="57"/>
    </location>
</feature>
<feature type="transmembrane region" description="Helical" evidence="7">
    <location>
        <begin position="269"/>
        <end position="289"/>
    </location>
</feature>
<dbReference type="InterPro" id="IPR050445">
    <property type="entry name" value="Bact_polysacc_biosynth/exp"/>
</dbReference>
<dbReference type="GO" id="GO:0005886">
    <property type="term" value="C:plasma membrane"/>
    <property type="evidence" value="ECO:0007669"/>
    <property type="project" value="UniProtKB-SubCell"/>
</dbReference>
<evidence type="ECO:0000256" key="6">
    <source>
        <dbReference type="SAM" id="MobiDB-lite"/>
    </source>
</evidence>
<dbReference type="InterPro" id="IPR003856">
    <property type="entry name" value="LPS_length_determ_N"/>
</dbReference>
<gene>
    <name evidence="9" type="ORF">QJ522_03840</name>
</gene>
<keyword evidence="3 7" id="KW-0812">Transmembrane</keyword>
<dbReference type="EMBL" id="JASCXX010000003">
    <property type="protein sequence ID" value="MDI6448168.1"/>
    <property type="molecule type" value="Genomic_DNA"/>
</dbReference>
<name>A0AAW6TYS4_9BACT</name>
<keyword evidence="2" id="KW-1003">Cell membrane</keyword>
<accession>A0AAW6TYS4</accession>
<evidence type="ECO:0000256" key="7">
    <source>
        <dbReference type="SAM" id="Phobius"/>
    </source>
</evidence>
<feature type="region of interest" description="Disordered" evidence="6">
    <location>
        <begin position="299"/>
        <end position="335"/>
    </location>
</feature>
<sequence>MAQPYENQCGSPPQGPGPVGVEEIDLFDYLLVIWRHRWMIVLLSFAAMAATVGLMLLQPRRYQASATIVPPVEVLQRQSSVGGLGGLGNTMLRSIMDSGSVAGIYVEILTSREVADVLIEKFDLMNVYENIENRTKARRRLASNTSIKTTDERAVKIAVTDLDPNRAAAMANAYIEELDRRNKKLSAGEATSKRIFLEGRLKEVETRLSRIDSIPTHEAQVQEMLYELLVRETELAKIEEAKSMPTLQVLDEAIVPELPVARGTVTKGVLAGTVAFVFGVFVAFLREYIAAARVRMRPGLPPADCGHRPSQGEQATKPSRAKERRPPAEVGANAG</sequence>
<proteinExistence type="predicted"/>
<evidence type="ECO:0000313" key="9">
    <source>
        <dbReference type="EMBL" id="MDI6448168.1"/>
    </source>
</evidence>
<dbReference type="GO" id="GO:0004713">
    <property type="term" value="F:protein tyrosine kinase activity"/>
    <property type="evidence" value="ECO:0007669"/>
    <property type="project" value="TreeGrafter"/>
</dbReference>
<evidence type="ECO:0000256" key="1">
    <source>
        <dbReference type="ARBA" id="ARBA00004651"/>
    </source>
</evidence>
<organism evidence="9 10">
    <name type="scientific">Anaerobaca lacustris</name>
    <dbReference type="NCBI Taxonomy" id="3044600"/>
    <lineage>
        <taxon>Bacteria</taxon>
        <taxon>Pseudomonadati</taxon>
        <taxon>Planctomycetota</taxon>
        <taxon>Phycisphaerae</taxon>
        <taxon>Sedimentisphaerales</taxon>
        <taxon>Anaerobacaceae</taxon>
        <taxon>Anaerobaca</taxon>
    </lineage>
</organism>
<evidence type="ECO:0000256" key="3">
    <source>
        <dbReference type="ARBA" id="ARBA00022692"/>
    </source>
</evidence>
<reference evidence="9" key="1">
    <citation type="submission" date="2023-05" db="EMBL/GenBank/DDBJ databases">
        <title>Anaerotaeda fermentans gen. nov., sp. nov., a novel anaerobic planctomycete of the new family within the order Sedimentisphaerales isolated from Taman Peninsula, Russia.</title>
        <authorList>
            <person name="Khomyakova M.A."/>
            <person name="Merkel A.Y."/>
            <person name="Slobodkin A.I."/>
        </authorList>
    </citation>
    <scope>NUCLEOTIDE SEQUENCE</scope>
    <source>
        <strain evidence="9">M17dextr</strain>
    </source>
</reference>
<dbReference type="RefSeq" id="WP_349243577.1">
    <property type="nucleotide sequence ID" value="NZ_JASCXX010000003.1"/>
</dbReference>
<evidence type="ECO:0000259" key="8">
    <source>
        <dbReference type="Pfam" id="PF02706"/>
    </source>
</evidence>
<keyword evidence="10" id="KW-1185">Reference proteome</keyword>
<dbReference type="PANTHER" id="PTHR32309">
    <property type="entry name" value="TYROSINE-PROTEIN KINASE"/>
    <property type="match status" value="1"/>
</dbReference>
<dbReference type="Proteomes" id="UP001431776">
    <property type="component" value="Unassembled WGS sequence"/>
</dbReference>
<comment type="subcellular location">
    <subcellularLocation>
        <location evidence="1">Cell membrane</location>
        <topology evidence="1">Multi-pass membrane protein</topology>
    </subcellularLocation>
</comment>
<dbReference type="Pfam" id="PF02706">
    <property type="entry name" value="Wzz"/>
    <property type="match status" value="1"/>
</dbReference>
<keyword evidence="4 7" id="KW-1133">Transmembrane helix</keyword>
<dbReference type="AlphaFoldDB" id="A0AAW6TYS4"/>
<evidence type="ECO:0000256" key="4">
    <source>
        <dbReference type="ARBA" id="ARBA00022989"/>
    </source>
</evidence>
<keyword evidence="5 7" id="KW-0472">Membrane</keyword>
<dbReference type="PANTHER" id="PTHR32309:SF13">
    <property type="entry name" value="FERRIC ENTEROBACTIN TRANSPORT PROTEIN FEPE"/>
    <property type="match status" value="1"/>
</dbReference>
<feature type="domain" description="Polysaccharide chain length determinant N-terminal" evidence="8">
    <location>
        <begin position="22"/>
        <end position="120"/>
    </location>
</feature>